<gene>
    <name evidence="19 20" type="primary">LOC107217938</name>
</gene>
<evidence type="ECO:0000256" key="14">
    <source>
        <dbReference type="ARBA" id="ARBA00023239"/>
    </source>
</evidence>
<protein>
    <recommendedName>
        <fullName evidence="4 16">Very-long-chain (3R)-3-hydroxyacyl-CoA dehydratase</fullName>
        <ecNumber evidence="4 16">4.2.1.134</ecNumber>
    </recommendedName>
</protein>
<dbReference type="GO" id="GO:0005789">
    <property type="term" value="C:endoplasmic reticulum membrane"/>
    <property type="evidence" value="ECO:0007669"/>
    <property type="project" value="UniProtKB-SubCell"/>
</dbReference>
<dbReference type="InterPro" id="IPR007052">
    <property type="entry name" value="CS_dom"/>
</dbReference>
<feature type="transmembrane region" description="Helical" evidence="16">
    <location>
        <begin position="223"/>
        <end position="242"/>
    </location>
</feature>
<comment type="pathway">
    <text evidence="2 16">Lipid metabolism; fatty acid biosynthesis.</text>
</comment>
<evidence type="ECO:0000313" key="18">
    <source>
        <dbReference type="Proteomes" id="UP000829291"/>
    </source>
</evidence>
<evidence type="ECO:0000259" key="17">
    <source>
        <dbReference type="PROSITE" id="PS51203"/>
    </source>
</evidence>
<evidence type="ECO:0000256" key="13">
    <source>
        <dbReference type="ARBA" id="ARBA00023160"/>
    </source>
</evidence>
<evidence type="ECO:0000256" key="3">
    <source>
        <dbReference type="ARBA" id="ARBA00007811"/>
    </source>
</evidence>
<feature type="transmembrane region" description="Helical" evidence="16">
    <location>
        <begin position="333"/>
        <end position="355"/>
    </location>
</feature>
<evidence type="ECO:0000313" key="20">
    <source>
        <dbReference type="RefSeq" id="XP_015511136.1"/>
    </source>
</evidence>
<feature type="domain" description="CS" evidence="17">
    <location>
        <begin position="4"/>
        <end position="94"/>
    </location>
</feature>
<dbReference type="GO" id="GO:0102158">
    <property type="term" value="F:very-long-chain (3R)-3-hydroxyacyl-CoA dehydratase activity"/>
    <property type="evidence" value="ECO:0007669"/>
    <property type="project" value="UniProtKB-EC"/>
</dbReference>
<keyword evidence="9 16" id="KW-1133">Transmembrane helix</keyword>
<dbReference type="RefSeq" id="XP_015511136.1">
    <property type="nucleotide sequence ID" value="XM_015655650.1"/>
</dbReference>
<keyword evidence="14 16" id="KW-0456">Lyase</keyword>
<keyword evidence="5 16" id="KW-0444">Lipid biosynthesis</keyword>
<evidence type="ECO:0000313" key="19">
    <source>
        <dbReference type="RefSeq" id="XP_015511135.1"/>
    </source>
</evidence>
<dbReference type="InterPro" id="IPR008978">
    <property type="entry name" value="HSP20-like_chaperone"/>
</dbReference>
<accession>A0A6J0B816</accession>
<dbReference type="Pfam" id="PF04969">
    <property type="entry name" value="CS"/>
    <property type="match status" value="1"/>
</dbReference>
<evidence type="ECO:0000256" key="8">
    <source>
        <dbReference type="ARBA" id="ARBA00022832"/>
    </source>
</evidence>
<name>A0A6J0B816_NEOLC</name>
<evidence type="ECO:0000256" key="10">
    <source>
        <dbReference type="ARBA" id="ARBA00023054"/>
    </source>
</evidence>
<dbReference type="GeneID" id="107217938"/>
<comment type="similarity">
    <text evidence="15">Belongs to the p23/wos2 family.</text>
</comment>
<keyword evidence="18" id="KW-1185">Reference proteome</keyword>
<feature type="transmembrane region" description="Helical" evidence="16">
    <location>
        <begin position="292"/>
        <end position="312"/>
    </location>
</feature>
<dbReference type="Pfam" id="PF04387">
    <property type="entry name" value="PTPLA"/>
    <property type="match status" value="1"/>
</dbReference>
<evidence type="ECO:0000256" key="7">
    <source>
        <dbReference type="ARBA" id="ARBA00022824"/>
    </source>
</evidence>
<feature type="transmembrane region" description="Helical" evidence="16">
    <location>
        <begin position="254"/>
        <end position="272"/>
    </location>
</feature>
<dbReference type="Gene3D" id="2.60.40.790">
    <property type="match status" value="1"/>
</dbReference>
<keyword evidence="7 16" id="KW-0256">Endoplasmic reticulum</keyword>
<feature type="transmembrane region" description="Helical" evidence="16">
    <location>
        <begin position="161"/>
        <end position="181"/>
    </location>
</feature>
<evidence type="ECO:0000256" key="4">
    <source>
        <dbReference type="ARBA" id="ARBA00013122"/>
    </source>
</evidence>
<dbReference type="AlphaFoldDB" id="A0A6J0B816"/>
<dbReference type="PANTHER" id="PTHR11035">
    <property type="entry name" value="VERY-LONG-CHAIN (3R)-3-HYDROXYACYL-COA DEHYDRATASE"/>
    <property type="match status" value="1"/>
</dbReference>
<evidence type="ECO:0000256" key="16">
    <source>
        <dbReference type="RuleBase" id="RU363109"/>
    </source>
</evidence>
<evidence type="ECO:0000256" key="1">
    <source>
        <dbReference type="ARBA" id="ARBA00004477"/>
    </source>
</evidence>
<comment type="subcellular location">
    <subcellularLocation>
        <location evidence="1 16">Endoplasmic reticulum membrane</location>
        <topology evidence="1 16">Multi-pass membrane protein</topology>
    </subcellularLocation>
</comment>
<evidence type="ECO:0000256" key="15">
    <source>
        <dbReference type="ARBA" id="ARBA00025733"/>
    </source>
</evidence>
<keyword evidence="12 16" id="KW-0472">Membrane</keyword>
<dbReference type="FunFam" id="2.60.40.790:FF:000013">
    <property type="entry name" value="Very-long-chain (3R)-3-hydroxyacyl-CoA dehydratase"/>
    <property type="match status" value="1"/>
</dbReference>
<dbReference type="PROSITE" id="PS51203">
    <property type="entry name" value="CS"/>
    <property type="match status" value="1"/>
</dbReference>
<dbReference type="CTD" id="201562"/>
<evidence type="ECO:0000256" key="6">
    <source>
        <dbReference type="ARBA" id="ARBA00022692"/>
    </source>
</evidence>
<dbReference type="SUPFAM" id="SSF49764">
    <property type="entry name" value="HSP20-like chaperones"/>
    <property type="match status" value="1"/>
</dbReference>
<keyword evidence="11 16" id="KW-0443">Lipid metabolism</keyword>
<reference evidence="19 20" key="1">
    <citation type="submission" date="2025-04" db="UniProtKB">
        <authorList>
            <consortium name="RefSeq"/>
        </authorList>
    </citation>
    <scope>IDENTIFICATION</scope>
    <source>
        <tissue evidence="19 20">Whole body</tissue>
    </source>
</reference>
<dbReference type="InterPro" id="IPR007482">
    <property type="entry name" value="Tyr_Pase-like_PTPLA"/>
</dbReference>
<keyword evidence="10" id="KW-0175">Coiled coil</keyword>
<evidence type="ECO:0000256" key="9">
    <source>
        <dbReference type="ARBA" id="ARBA00022989"/>
    </source>
</evidence>
<dbReference type="PANTHER" id="PTHR11035:SF35">
    <property type="entry name" value="VERY-LONG-CHAIN (3R)-3-HYDROXYACYL-COA DEHYDRATASE"/>
    <property type="match status" value="1"/>
</dbReference>
<comment type="similarity">
    <text evidence="3 16">Belongs to the very long-chain fatty acids dehydratase HACD family.</text>
</comment>
<comment type="function">
    <text evidence="16">Catalyzes the third of the four reactions of the long-chain fatty acids elongation cycle. This endoplasmic reticulum-bound enzymatic process, allows the addition of two carbons to the chain of long- and very long-chain fatty acids/VLCFAs per cycle. This enzyme catalyzes the dehydration of the 3-hydroxyacyl-CoA intermediate into trans-2,3-enoyl-CoA, within each cycle of fatty acid elongation. Thereby, it participates to the production of VLCFAs of different chain lengths that are involved in multiple biological processes as precursors of membrane lipids and lipid mediators.</text>
</comment>
<evidence type="ECO:0000256" key="11">
    <source>
        <dbReference type="ARBA" id="ARBA00023098"/>
    </source>
</evidence>
<dbReference type="EC" id="4.2.1.134" evidence="4 16"/>
<dbReference type="GO" id="GO:0030497">
    <property type="term" value="P:fatty acid elongation"/>
    <property type="evidence" value="ECO:0007669"/>
    <property type="project" value="TreeGrafter"/>
</dbReference>
<comment type="catalytic activity">
    <reaction evidence="16">
        <text>a very-long-chain (3R)-3-hydroxyacyl-CoA = a very-long-chain (2E)-enoyl-CoA + H2O</text>
        <dbReference type="Rhea" id="RHEA:45812"/>
        <dbReference type="ChEBI" id="CHEBI:15377"/>
        <dbReference type="ChEBI" id="CHEBI:83728"/>
        <dbReference type="ChEBI" id="CHEBI:85440"/>
        <dbReference type="EC" id="4.2.1.134"/>
    </reaction>
</comment>
<dbReference type="KEGG" id="nlo:107217938"/>
<sequence length="376" mass="44130">MPEVPSPFVYWAQTESQVTLKVDLTDVKNPGVDLHEKKLKFVANGQGARGPDSYAFTLDFHSGIDPEESNFKVIDRQVDFILRKKSSGWWPRLTSQPQKPAWLKIDFDKWKSQDADGDEDEGTGIDGEGKRDITKDYPNMYDKLYKEECGYRQEDLKKVYLVFYNLCQFVGFAYILMIMAVRYSRDGPDSMPTTYESVGTAMKFVQLLQFLEVMHPLFGYTKGGFMTPLLQVGARAIILFCMIESEPRMQTKPVVFYLFVVWSSVEIVRYPYYLTQLFKTEFSFLTWLRYTIWMPLYPLGFLCEGIIILRNIPYFEETNRFTVAMPNQWNFAFHFPSAMRIYLLLLCLPGMYIMMSHMNRVRYQKLSKTNIKRKYN</sequence>
<keyword evidence="13 16" id="KW-0275">Fatty acid biosynthesis</keyword>
<evidence type="ECO:0000256" key="12">
    <source>
        <dbReference type="ARBA" id="ARBA00023136"/>
    </source>
</evidence>
<dbReference type="GO" id="GO:0042761">
    <property type="term" value="P:very long-chain fatty acid biosynthetic process"/>
    <property type="evidence" value="ECO:0007669"/>
    <property type="project" value="TreeGrafter"/>
</dbReference>
<proteinExistence type="inferred from homology"/>
<evidence type="ECO:0000256" key="2">
    <source>
        <dbReference type="ARBA" id="ARBA00005194"/>
    </source>
</evidence>
<dbReference type="CDD" id="cd06465">
    <property type="entry name" value="p23_hB-ind1_like"/>
    <property type="match status" value="1"/>
</dbReference>
<dbReference type="UniPathway" id="UPA00094"/>
<dbReference type="Proteomes" id="UP000829291">
    <property type="component" value="Chromosome 5"/>
</dbReference>
<organism evidence="18 19">
    <name type="scientific">Neodiprion lecontei</name>
    <name type="common">Redheaded pine sawfly</name>
    <dbReference type="NCBI Taxonomy" id="441921"/>
    <lineage>
        <taxon>Eukaryota</taxon>
        <taxon>Metazoa</taxon>
        <taxon>Ecdysozoa</taxon>
        <taxon>Arthropoda</taxon>
        <taxon>Hexapoda</taxon>
        <taxon>Insecta</taxon>
        <taxon>Pterygota</taxon>
        <taxon>Neoptera</taxon>
        <taxon>Endopterygota</taxon>
        <taxon>Hymenoptera</taxon>
        <taxon>Tenthredinoidea</taxon>
        <taxon>Diprionidae</taxon>
        <taxon>Diprioninae</taxon>
        <taxon>Neodiprion</taxon>
    </lineage>
</organism>
<keyword evidence="6 16" id="KW-0812">Transmembrane</keyword>
<dbReference type="GO" id="GO:0030148">
    <property type="term" value="P:sphingolipid biosynthetic process"/>
    <property type="evidence" value="ECO:0007669"/>
    <property type="project" value="TreeGrafter"/>
</dbReference>
<dbReference type="RefSeq" id="XP_015511135.1">
    <property type="nucleotide sequence ID" value="XM_015655649.1"/>
</dbReference>
<keyword evidence="8 16" id="KW-0276">Fatty acid metabolism</keyword>
<evidence type="ECO:0000256" key="5">
    <source>
        <dbReference type="ARBA" id="ARBA00022516"/>
    </source>
</evidence>
<dbReference type="OrthoDB" id="2157530at2759"/>